<evidence type="ECO:0000313" key="2">
    <source>
        <dbReference type="EMBL" id="GAA5129383.1"/>
    </source>
</evidence>
<evidence type="ECO:0000313" key="3">
    <source>
        <dbReference type="Proteomes" id="UP001500804"/>
    </source>
</evidence>
<proteinExistence type="predicted"/>
<gene>
    <name evidence="2" type="ORF">GCM10023320_49750</name>
</gene>
<feature type="compositionally biased region" description="Low complexity" evidence="1">
    <location>
        <begin position="52"/>
        <end position="76"/>
    </location>
</feature>
<organism evidence="2 3">
    <name type="scientific">Pseudonocardia adelaidensis</name>
    <dbReference type="NCBI Taxonomy" id="648754"/>
    <lineage>
        <taxon>Bacteria</taxon>
        <taxon>Bacillati</taxon>
        <taxon>Actinomycetota</taxon>
        <taxon>Actinomycetes</taxon>
        <taxon>Pseudonocardiales</taxon>
        <taxon>Pseudonocardiaceae</taxon>
        <taxon>Pseudonocardia</taxon>
    </lineage>
</organism>
<feature type="region of interest" description="Disordered" evidence="1">
    <location>
        <begin position="1"/>
        <end position="89"/>
    </location>
</feature>
<name>A0ABP9NPC9_9PSEU</name>
<feature type="compositionally biased region" description="Polar residues" evidence="1">
    <location>
        <begin position="26"/>
        <end position="44"/>
    </location>
</feature>
<dbReference type="Proteomes" id="UP001500804">
    <property type="component" value="Unassembled WGS sequence"/>
</dbReference>
<protein>
    <submittedName>
        <fullName evidence="2">Uncharacterized protein</fullName>
    </submittedName>
</protein>
<reference evidence="3" key="1">
    <citation type="journal article" date="2019" name="Int. J. Syst. Evol. Microbiol.">
        <title>The Global Catalogue of Microorganisms (GCM) 10K type strain sequencing project: providing services to taxonomists for standard genome sequencing and annotation.</title>
        <authorList>
            <consortium name="The Broad Institute Genomics Platform"/>
            <consortium name="The Broad Institute Genome Sequencing Center for Infectious Disease"/>
            <person name="Wu L."/>
            <person name="Ma J."/>
        </authorList>
    </citation>
    <scope>NUCLEOTIDE SEQUENCE [LARGE SCALE GENOMIC DNA]</scope>
    <source>
        <strain evidence="3">JCM 18302</strain>
    </source>
</reference>
<feature type="compositionally biased region" description="Polar residues" evidence="1">
    <location>
        <begin position="1"/>
        <end position="14"/>
    </location>
</feature>
<keyword evidence="3" id="KW-1185">Reference proteome</keyword>
<dbReference type="EMBL" id="BAABJO010000020">
    <property type="protein sequence ID" value="GAA5129383.1"/>
    <property type="molecule type" value="Genomic_DNA"/>
</dbReference>
<comment type="caution">
    <text evidence="2">The sequence shown here is derived from an EMBL/GenBank/DDBJ whole genome shotgun (WGS) entry which is preliminary data.</text>
</comment>
<evidence type="ECO:0000256" key="1">
    <source>
        <dbReference type="SAM" id="MobiDB-lite"/>
    </source>
</evidence>
<sequence length="110" mass="11518">MSSASDRTNGSGNSKARAIRCRTSAGGMTTSPVRESTSGSTNHRTAVWTKLSTADHAAHSSARRSANTSRASSTSAPEIASRNIAAESPISVNSCRKVRTRRREPVGVTS</sequence>
<accession>A0ABP9NPC9</accession>